<keyword evidence="1" id="KW-0472">Membrane</keyword>
<reference evidence="3" key="3">
    <citation type="submission" date="2019-04" db="EMBL/GenBank/DDBJ databases">
        <authorList>
            <consortium name="NCBI Pathogen Detection Project"/>
        </authorList>
    </citation>
    <scope>NUCLEOTIDE SEQUENCE</scope>
    <source>
        <strain evidence="3">Salmonella enterica</strain>
    </source>
</reference>
<dbReference type="AlphaFoldDB" id="A0A3V9FRB2"/>
<gene>
    <name evidence="2" type="ORF">AHQ84_20045</name>
    <name evidence="4" type="ORF">AIU08_18415</name>
    <name evidence="3" type="ORF">G2831_23090</name>
</gene>
<dbReference type="EMBL" id="AALOES010000036">
    <property type="protein sequence ID" value="EDB6608221.1"/>
    <property type="molecule type" value="Genomic_DNA"/>
</dbReference>
<keyword evidence="1" id="KW-1133">Transmembrane helix</keyword>
<evidence type="ECO:0000313" key="3">
    <source>
        <dbReference type="EMBL" id="HAE1060898.1"/>
    </source>
</evidence>
<dbReference type="RefSeq" id="WP_079780974.1">
    <property type="nucleotide sequence ID" value="NZ_AP019692.1"/>
</dbReference>
<evidence type="ECO:0000313" key="4">
    <source>
        <dbReference type="EMBL" id="QVP32058.1"/>
    </source>
</evidence>
<reference evidence="2" key="2">
    <citation type="submission" date="2018-07" db="EMBL/GenBank/DDBJ databases">
        <authorList>
            <consortium name="GenomeTrakr network: Whole genome sequencing for foodborne pathogen traceback"/>
        </authorList>
    </citation>
    <scope>NUCLEOTIDE SEQUENCE</scope>
    <source>
        <strain evidence="4">CFSAN001066</strain>
        <strain evidence="2">FDA00000128</strain>
    </source>
</reference>
<protein>
    <submittedName>
        <fullName evidence="2">Uncharacterized protein</fullName>
    </submittedName>
</protein>
<reference evidence="3" key="1">
    <citation type="journal article" date="2018" name="Genome Biol.">
        <title>SKESA: strategic k-mer extension for scrupulous assemblies.</title>
        <authorList>
            <person name="Souvorov A."/>
            <person name="Agarwala R."/>
            <person name="Lipman D.J."/>
        </authorList>
    </citation>
    <scope>NUCLEOTIDE SEQUENCE</scope>
    <source>
        <strain evidence="3">Salmonella enterica</strain>
    </source>
</reference>
<evidence type="ECO:0000313" key="2">
    <source>
        <dbReference type="EMBL" id="EDB6608221.1"/>
    </source>
</evidence>
<name>A0A3V9FRB2_SALSE</name>
<feature type="transmembrane region" description="Helical" evidence="1">
    <location>
        <begin position="74"/>
        <end position="93"/>
    </location>
</feature>
<feature type="transmembrane region" description="Helical" evidence="1">
    <location>
        <begin position="113"/>
        <end position="131"/>
    </location>
</feature>
<organism evidence="2">
    <name type="scientific">Salmonella senftenberg</name>
    <dbReference type="NCBI Taxonomy" id="28150"/>
    <lineage>
        <taxon>Bacteria</taxon>
        <taxon>Pseudomonadati</taxon>
        <taxon>Pseudomonadota</taxon>
        <taxon>Gammaproteobacteria</taxon>
        <taxon>Enterobacterales</taxon>
        <taxon>Enterobacteriaceae</taxon>
        <taxon>Salmonella</taxon>
    </lineage>
</organism>
<feature type="transmembrane region" description="Helical" evidence="1">
    <location>
        <begin position="36"/>
        <end position="62"/>
    </location>
</feature>
<feature type="transmembrane region" description="Helical" evidence="1">
    <location>
        <begin position="143"/>
        <end position="164"/>
    </location>
</feature>
<dbReference type="EMBL" id="DAAQVQ010000024">
    <property type="protein sequence ID" value="HAE1060898.1"/>
    <property type="molecule type" value="Genomic_DNA"/>
</dbReference>
<reference evidence="4" key="4">
    <citation type="submission" date="2021-05" db="EMBL/GenBank/DDBJ databases">
        <title>Whole genome PacBio Sequel sequence of Salmonella enterica subsp. enterica.</title>
        <authorList>
            <person name="Hoffmann M."/>
            <person name="Balkey M."/>
            <person name="Luo Y."/>
        </authorList>
    </citation>
    <scope>NUCLEOTIDE SEQUENCE</scope>
    <source>
        <strain evidence="4">CFSAN001066</strain>
    </source>
</reference>
<keyword evidence="1" id="KW-0812">Transmembrane</keyword>
<feature type="transmembrane region" description="Helical" evidence="1">
    <location>
        <begin position="7"/>
        <end position="24"/>
    </location>
</feature>
<proteinExistence type="predicted"/>
<evidence type="ECO:0000256" key="1">
    <source>
        <dbReference type="SAM" id="Phobius"/>
    </source>
</evidence>
<accession>A0A3V9FRB2</accession>
<sequence>MNVKDLSITTVLLAALYFMAFSFYKGYSSFYGFPVSFISIGIGEIVKFSVIALGLLCTLVALLHIDTEEKNIPWWVYLFFFILASLLSYWTMYLYGGSSYLYEKATRDVATQAVLLGFFSLVSVRAVSVFIRSEFRIKNKTHGVMLFISIAMLPSVLGWAWAYLSDEPLFYSKKYDAYIIESYNGKFVLGNCKKNIAEFMSVEGIEGKLTPVSTKETQQLKVCFLKAAKLKRNHSER</sequence>
<dbReference type="EMBL" id="CP074591">
    <property type="protein sequence ID" value="QVP32058.1"/>
    <property type="molecule type" value="Genomic_DNA"/>
</dbReference>